<protein>
    <submittedName>
        <fullName evidence="1">Uncharacterized protein</fullName>
    </submittedName>
</protein>
<proteinExistence type="predicted"/>
<evidence type="ECO:0000313" key="2">
    <source>
        <dbReference type="Proteomes" id="UP001162501"/>
    </source>
</evidence>
<dbReference type="Proteomes" id="UP001162501">
    <property type="component" value="Chromosome 12"/>
</dbReference>
<accession>A0AC59YBX1</accession>
<sequence>MERGGKDTEPKKQVGKHSGCEHEEGRVMMNFRPVMGGGEVTAQMCQPEPPSPGEWKAQPPAWGQRGGGRASEAGVSAHPAGRTGEGAGRGSSPRSARSPGHPSSYTRFQAAPGPPPTPSPP</sequence>
<reference evidence="1" key="2">
    <citation type="submission" date="2025-03" db="EMBL/GenBank/DDBJ databases">
        <authorList>
            <consortium name="ELIXIR-Norway"/>
            <consortium name="Elixir Norway"/>
        </authorList>
    </citation>
    <scope>NUCLEOTIDE SEQUENCE</scope>
</reference>
<name>A0AC59YBX1_RANTA</name>
<evidence type="ECO:0000313" key="1">
    <source>
        <dbReference type="EMBL" id="CAM9559465.1"/>
    </source>
</evidence>
<dbReference type="EMBL" id="OX596096">
    <property type="protein sequence ID" value="CAM9559465.1"/>
    <property type="molecule type" value="Genomic_DNA"/>
</dbReference>
<organism evidence="1 2">
    <name type="scientific">Rangifer tarandus platyrhynchus</name>
    <name type="common">Svalbard reindeer</name>
    <dbReference type="NCBI Taxonomy" id="3082113"/>
    <lineage>
        <taxon>Eukaryota</taxon>
        <taxon>Metazoa</taxon>
        <taxon>Chordata</taxon>
        <taxon>Craniata</taxon>
        <taxon>Vertebrata</taxon>
        <taxon>Euteleostomi</taxon>
        <taxon>Mammalia</taxon>
        <taxon>Eutheria</taxon>
        <taxon>Laurasiatheria</taxon>
        <taxon>Artiodactyla</taxon>
        <taxon>Ruminantia</taxon>
        <taxon>Pecora</taxon>
        <taxon>Cervidae</taxon>
        <taxon>Odocoileinae</taxon>
        <taxon>Rangifer</taxon>
    </lineage>
</organism>
<gene>
    <name evidence="1" type="ORF">MRATA1EN22A_LOCUS4237</name>
</gene>
<reference evidence="1" key="1">
    <citation type="submission" date="2023-05" db="EMBL/GenBank/DDBJ databases">
        <authorList>
            <consortium name="ELIXIR-Norway"/>
        </authorList>
    </citation>
    <scope>NUCLEOTIDE SEQUENCE</scope>
</reference>